<name>A0A8H7NRQ7_9APHY</name>
<gene>
    <name evidence="2" type="ORF">IEO21_10887</name>
</gene>
<comment type="caution">
    <text evidence="2">The sequence shown here is derived from an EMBL/GenBank/DDBJ whole genome shotgun (WGS) entry which is preliminary data.</text>
</comment>
<organism evidence="2 3">
    <name type="scientific">Rhodonia placenta</name>
    <dbReference type="NCBI Taxonomy" id="104341"/>
    <lineage>
        <taxon>Eukaryota</taxon>
        <taxon>Fungi</taxon>
        <taxon>Dikarya</taxon>
        <taxon>Basidiomycota</taxon>
        <taxon>Agaricomycotina</taxon>
        <taxon>Agaricomycetes</taxon>
        <taxon>Polyporales</taxon>
        <taxon>Adustoporiaceae</taxon>
        <taxon>Rhodonia</taxon>
    </lineage>
</organism>
<protein>
    <submittedName>
        <fullName evidence="2">Uncharacterized protein</fullName>
    </submittedName>
</protein>
<feature type="region of interest" description="Disordered" evidence="1">
    <location>
        <begin position="1"/>
        <end position="34"/>
    </location>
</feature>
<evidence type="ECO:0000256" key="1">
    <source>
        <dbReference type="SAM" id="MobiDB-lite"/>
    </source>
</evidence>
<sequence length="34" mass="3855">MRTITPIRWSSSRNTSVSPLPSVGMPRSQLIRRS</sequence>
<dbReference type="AlphaFoldDB" id="A0A8H7NRQ7"/>
<reference evidence="2" key="2">
    <citation type="journal article" name="Front. Microbiol.">
        <title>Degradative Capacity of Two Strains of Rhodonia placenta: From Phenotype to Genotype.</title>
        <authorList>
            <person name="Kolle M."/>
            <person name="Horta M.A.C."/>
            <person name="Nowrousian M."/>
            <person name="Ohm R.A."/>
            <person name="Benz J.P."/>
            <person name="Pilgard A."/>
        </authorList>
    </citation>
    <scope>NUCLEOTIDE SEQUENCE</scope>
    <source>
        <strain evidence="2">FPRL280</strain>
    </source>
</reference>
<accession>A0A8H7NRQ7</accession>
<proteinExistence type="predicted"/>
<reference evidence="2" key="1">
    <citation type="submission" date="2020-11" db="EMBL/GenBank/DDBJ databases">
        <authorList>
            <person name="Koelle M."/>
            <person name="Horta M.A.C."/>
            <person name="Nowrousian M."/>
            <person name="Ohm R.A."/>
            <person name="Benz P."/>
            <person name="Pilgard A."/>
        </authorList>
    </citation>
    <scope>NUCLEOTIDE SEQUENCE</scope>
    <source>
        <strain evidence="2">FPRL280</strain>
    </source>
</reference>
<feature type="compositionally biased region" description="Polar residues" evidence="1">
    <location>
        <begin position="8"/>
        <end position="19"/>
    </location>
</feature>
<dbReference type="EMBL" id="JADOXO010001209">
    <property type="protein sequence ID" value="KAF9797192.1"/>
    <property type="molecule type" value="Genomic_DNA"/>
</dbReference>
<evidence type="ECO:0000313" key="2">
    <source>
        <dbReference type="EMBL" id="KAF9797192.1"/>
    </source>
</evidence>
<evidence type="ECO:0000313" key="3">
    <source>
        <dbReference type="Proteomes" id="UP000639403"/>
    </source>
</evidence>
<dbReference type="Proteomes" id="UP000639403">
    <property type="component" value="Unassembled WGS sequence"/>
</dbReference>